<evidence type="ECO:0000259" key="7">
    <source>
        <dbReference type="Pfam" id="PF04547"/>
    </source>
</evidence>
<keyword evidence="4 6" id="KW-0472">Membrane</keyword>
<name>A0A9P7YBA0_9HELO</name>
<comment type="subcellular location">
    <subcellularLocation>
        <location evidence="1">Membrane</location>
        <topology evidence="1">Multi-pass membrane protein</topology>
    </subcellularLocation>
</comment>
<dbReference type="GO" id="GO:0005254">
    <property type="term" value="F:chloride channel activity"/>
    <property type="evidence" value="ECO:0007669"/>
    <property type="project" value="TreeGrafter"/>
</dbReference>
<dbReference type="AlphaFoldDB" id="A0A9P7YBA0"/>
<feature type="transmembrane region" description="Helical" evidence="6">
    <location>
        <begin position="443"/>
        <end position="464"/>
    </location>
</feature>
<dbReference type="PANTHER" id="PTHR12308:SF73">
    <property type="entry name" value="ANOCTAMIN"/>
    <property type="match status" value="1"/>
</dbReference>
<gene>
    <name evidence="9" type="ORF">BJ875DRAFT_174624</name>
</gene>
<sequence>MASRKSLSEANSKPGNALHTNFDVDYVIDYRFATTNKRQAVAQFVKLIQCLNDVGLATEVRNGDNCGVLIFVKIESDMHLRAEVYRSRVQDWLYGVRTIAPEKDMKNSLEGEPIIEAERLRMVYLLITKPTNEGGAGITPKKGEWKGVESIFALHDHTFNKAWIKDIASKTYLSQRDLTAIRDRFGEKVAFYFAFIQSYFLFLAFPAGFGFCSWVLLGHFSPIYAIVNALWCVVFVEYWKKQETDLAIQWGVRGVSKIQHKRPDFKYETVVKDPITGEDVKFYSPVKRLSRQLLQVPFAIIAAFILGSLIATCFSIEVFISEVYDGPFKKILVFLPTLILTVFIPTLTVALTGFAGRLTDLENYETTDSYENAMISKIFVLNFITSYLPIFLTAFIYVPFAQIIVPRLDVFQVMVKAFAENEKQMSAPKKGFQINPDRLRNQVIYFTVTAQIIGFLMETIVPYLTRTVFRKAKEVKAKRATKNGGPPNPSTGDHQEEKAFLVRVRNEAELTTYDVTTDFREMVVQFGYLSLFSVVWPLTAVSFLINNWIELRGDALKIATQCQRPVPWRSDSIGPWIDALGFLSWLGSISSAALVYLFSGDGFGPGGDPWNIKVWGLLLTMFFSEHIYLGVQLAVRKALGKIDSPGLQKERSERFAVRRQFLQESLGQEDVENAASGDLAASKKTRGYTLEEEARESTLRGHGTPGERFWQRQQCQLETILVGKTYIEQAAPSPSRTKSKKEL</sequence>
<organism evidence="9 10">
    <name type="scientific">Amylocarpus encephaloides</name>
    <dbReference type="NCBI Taxonomy" id="45428"/>
    <lineage>
        <taxon>Eukaryota</taxon>
        <taxon>Fungi</taxon>
        <taxon>Dikarya</taxon>
        <taxon>Ascomycota</taxon>
        <taxon>Pezizomycotina</taxon>
        <taxon>Leotiomycetes</taxon>
        <taxon>Helotiales</taxon>
        <taxon>Helotiales incertae sedis</taxon>
        <taxon>Amylocarpus</taxon>
    </lineage>
</organism>
<keyword evidence="3 6" id="KW-1133">Transmembrane helix</keyword>
<evidence type="ECO:0000256" key="1">
    <source>
        <dbReference type="ARBA" id="ARBA00004141"/>
    </source>
</evidence>
<dbReference type="InterPro" id="IPR007632">
    <property type="entry name" value="Anoctamin"/>
</dbReference>
<keyword evidence="10" id="KW-1185">Reference proteome</keyword>
<proteinExistence type="predicted"/>
<dbReference type="Pfam" id="PF20877">
    <property type="entry name" value="Anoctamin_N"/>
    <property type="match status" value="1"/>
</dbReference>
<reference evidence="9" key="1">
    <citation type="journal article" date="2021" name="IMA Fungus">
        <title>Genomic characterization of three marine fungi, including Emericellopsis atlantica sp. nov. with signatures of a generalist lifestyle and marine biomass degradation.</title>
        <authorList>
            <person name="Hagestad O.C."/>
            <person name="Hou L."/>
            <person name="Andersen J.H."/>
            <person name="Hansen E.H."/>
            <person name="Altermark B."/>
            <person name="Li C."/>
            <person name="Kuhnert E."/>
            <person name="Cox R.J."/>
            <person name="Crous P.W."/>
            <person name="Spatafora J.W."/>
            <person name="Lail K."/>
            <person name="Amirebrahimi M."/>
            <person name="Lipzen A."/>
            <person name="Pangilinan J."/>
            <person name="Andreopoulos W."/>
            <person name="Hayes R.D."/>
            <person name="Ng V."/>
            <person name="Grigoriev I.V."/>
            <person name="Jackson S.A."/>
            <person name="Sutton T.D.S."/>
            <person name="Dobson A.D.W."/>
            <person name="Rama T."/>
        </authorList>
    </citation>
    <scope>NUCLEOTIDE SEQUENCE</scope>
    <source>
        <strain evidence="9">TRa018bII</strain>
    </source>
</reference>
<feature type="transmembrane region" description="Helical" evidence="6">
    <location>
        <begin position="379"/>
        <end position="405"/>
    </location>
</feature>
<comment type="caution">
    <text evidence="9">The sequence shown here is derived from an EMBL/GenBank/DDBJ whole genome shotgun (WGS) entry which is preliminary data.</text>
</comment>
<feature type="domain" description="Anoctamin transmembrane" evidence="7">
    <location>
        <begin position="181"/>
        <end position="653"/>
    </location>
</feature>
<feature type="transmembrane region" description="Helical" evidence="6">
    <location>
        <begin position="332"/>
        <end position="358"/>
    </location>
</feature>
<evidence type="ECO:0000256" key="4">
    <source>
        <dbReference type="ARBA" id="ARBA00023136"/>
    </source>
</evidence>
<feature type="region of interest" description="Disordered" evidence="5">
    <location>
        <begin position="686"/>
        <end position="707"/>
    </location>
</feature>
<evidence type="ECO:0000313" key="10">
    <source>
        <dbReference type="Proteomes" id="UP000824998"/>
    </source>
</evidence>
<dbReference type="InterPro" id="IPR049456">
    <property type="entry name" value="Anoctamin_N_fung"/>
</dbReference>
<evidence type="ECO:0000256" key="6">
    <source>
        <dbReference type="SAM" id="Phobius"/>
    </source>
</evidence>
<evidence type="ECO:0000313" key="9">
    <source>
        <dbReference type="EMBL" id="KAG9229878.1"/>
    </source>
</evidence>
<dbReference type="Pfam" id="PF04547">
    <property type="entry name" value="Anoctamin"/>
    <property type="match status" value="1"/>
</dbReference>
<dbReference type="GO" id="GO:0032541">
    <property type="term" value="C:cortical endoplasmic reticulum"/>
    <property type="evidence" value="ECO:0007669"/>
    <property type="project" value="TreeGrafter"/>
</dbReference>
<evidence type="ECO:0000259" key="8">
    <source>
        <dbReference type="Pfam" id="PF20877"/>
    </source>
</evidence>
<feature type="domain" description="Anoctamin alpha-beta plait" evidence="8">
    <location>
        <begin position="23"/>
        <end position="148"/>
    </location>
</feature>
<evidence type="ECO:0000256" key="3">
    <source>
        <dbReference type="ARBA" id="ARBA00022989"/>
    </source>
</evidence>
<dbReference type="Proteomes" id="UP000824998">
    <property type="component" value="Unassembled WGS sequence"/>
</dbReference>
<dbReference type="OrthoDB" id="296386at2759"/>
<dbReference type="GO" id="GO:0016020">
    <property type="term" value="C:membrane"/>
    <property type="evidence" value="ECO:0007669"/>
    <property type="project" value="UniProtKB-SubCell"/>
</dbReference>
<dbReference type="InterPro" id="IPR049452">
    <property type="entry name" value="Anoctamin_TM"/>
</dbReference>
<feature type="transmembrane region" description="Helical" evidence="6">
    <location>
        <begin position="189"/>
        <end position="216"/>
    </location>
</feature>
<evidence type="ECO:0000256" key="2">
    <source>
        <dbReference type="ARBA" id="ARBA00022692"/>
    </source>
</evidence>
<protein>
    <submittedName>
        <fullName evidence="9">Plasma membrane stress response protein-like protein</fullName>
    </submittedName>
</protein>
<keyword evidence="2 6" id="KW-0812">Transmembrane</keyword>
<dbReference type="EMBL" id="MU251724">
    <property type="protein sequence ID" value="KAG9229878.1"/>
    <property type="molecule type" value="Genomic_DNA"/>
</dbReference>
<feature type="transmembrane region" description="Helical" evidence="6">
    <location>
        <begin position="222"/>
        <end position="239"/>
    </location>
</feature>
<feature type="transmembrane region" description="Helical" evidence="6">
    <location>
        <begin position="296"/>
        <end position="320"/>
    </location>
</feature>
<accession>A0A9P7YBA0</accession>
<evidence type="ECO:0000256" key="5">
    <source>
        <dbReference type="SAM" id="MobiDB-lite"/>
    </source>
</evidence>
<dbReference type="PANTHER" id="PTHR12308">
    <property type="entry name" value="ANOCTAMIN"/>
    <property type="match status" value="1"/>
</dbReference>